<dbReference type="SFLD" id="SFLDF00310">
    <property type="entry name" value="oxygen-independent_coproporphy"/>
    <property type="match status" value="1"/>
</dbReference>
<dbReference type="InterPro" id="IPR006638">
    <property type="entry name" value="Elp3/MiaA/NifB-like_rSAM"/>
</dbReference>
<dbReference type="GO" id="GO:0051539">
    <property type="term" value="F:4 iron, 4 sulfur cluster binding"/>
    <property type="evidence" value="ECO:0007669"/>
    <property type="project" value="TreeGrafter"/>
</dbReference>
<name>A0A017RYJ2_9CLOT</name>
<comment type="caution">
    <text evidence="2">The sequence shown here is derived from an EMBL/GenBank/DDBJ whole genome shotgun (WGS) entry which is preliminary data.</text>
</comment>
<dbReference type="GO" id="GO:0005737">
    <property type="term" value="C:cytoplasm"/>
    <property type="evidence" value="ECO:0007669"/>
    <property type="project" value="TreeGrafter"/>
</dbReference>
<dbReference type="SMART" id="SM00729">
    <property type="entry name" value="Elp3"/>
    <property type="match status" value="1"/>
</dbReference>
<sequence length="473" mass="54447">MRIKLVGHAFQYEVFQIASLFYDKSQIHFVTDGESDVVSIFDEDNKKVYCKMANGLHDEISLKESDIKKIKNSIKMTLLRCFKRTTGQDVPWGILVGIRPTKIVHDCFKKDFKDTEIIEYLINEYDVNKDKAQLALEVAKNERKFLDQGTKNVSLYVGIPFCPTRCVYCSFTSNSLKGNERLVEEYLDALIREINFTLEYLAKNNFSIDTLYIGGGTPTSLTAGQLERLFSTMKSHIQLDTLREFTVEAGRPDSIDEEKLRVIKGYGCTRISINPQSMNDETLLRIGRKHTAEDIIEKFEMARKIGFDNINMDIIIGLPEEGLKEIENTMNILKNLSPESITIHTMAIKRASILNQHEYKNKNHMIDMMYENACSASREIGMYPYYMYRQKNMVSPLENVGYCKGGRECIYNIQMIAENKSIISMGADAVTKLVFPEENRIERSANVKDVREYIARIDEMIERKIMAIDMLTK</sequence>
<dbReference type="EMBL" id="AZQP01000002">
    <property type="protein sequence ID" value="EYE89636.1"/>
    <property type="molecule type" value="Genomic_DNA"/>
</dbReference>
<reference evidence="2 3" key="1">
    <citation type="journal article" date="2014" name="Genome Announc.">
        <title>Draft Genome Sequence of Fervidicella metallireducens Strain AeBT, an Iron-Reducing Thermoanaerobe from the Great Artesian Basin.</title>
        <authorList>
            <person name="Patel B.K."/>
        </authorList>
    </citation>
    <scope>NUCLEOTIDE SEQUENCE [LARGE SCALE GENOMIC DNA]</scope>
    <source>
        <strain evidence="2 3">AeB</strain>
    </source>
</reference>
<evidence type="ECO:0000313" key="3">
    <source>
        <dbReference type="Proteomes" id="UP000019681"/>
    </source>
</evidence>
<dbReference type="Gene3D" id="3.80.30.20">
    <property type="entry name" value="tm_1862 like domain"/>
    <property type="match status" value="1"/>
</dbReference>
<dbReference type="InterPro" id="IPR023404">
    <property type="entry name" value="rSAM_horseshoe"/>
</dbReference>
<dbReference type="Pfam" id="PF04055">
    <property type="entry name" value="Radical_SAM"/>
    <property type="match status" value="1"/>
</dbReference>
<dbReference type="STRING" id="1403537.Q428_01040"/>
<dbReference type="AlphaFoldDB" id="A0A017RYJ2"/>
<dbReference type="InterPro" id="IPR034505">
    <property type="entry name" value="Coproporphyrinogen-III_oxidase"/>
</dbReference>
<dbReference type="PANTHER" id="PTHR13932">
    <property type="entry name" value="COPROPORPHYRINIGEN III OXIDASE"/>
    <property type="match status" value="1"/>
</dbReference>
<dbReference type="InterPro" id="IPR023995">
    <property type="entry name" value="HemZ"/>
</dbReference>
<dbReference type="NCBIfam" id="TIGR03994">
    <property type="entry name" value="rSAM_HemZ"/>
    <property type="match status" value="1"/>
</dbReference>
<dbReference type="SFLD" id="SFLDS00029">
    <property type="entry name" value="Radical_SAM"/>
    <property type="match status" value="1"/>
</dbReference>
<organism evidence="2 3">
    <name type="scientific">Fervidicella metallireducens AeB</name>
    <dbReference type="NCBI Taxonomy" id="1403537"/>
    <lineage>
        <taxon>Bacteria</taxon>
        <taxon>Bacillati</taxon>
        <taxon>Bacillota</taxon>
        <taxon>Clostridia</taxon>
        <taxon>Eubacteriales</taxon>
        <taxon>Clostridiaceae</taxon>
        <taxon>Fervidicella</taxon>
    </lineage>
</organism>
<accession>A0A017RYJ2</accession>
<feature type="domain" description="Radical SAM core" evidence="1">
    <location>
        <begin position="145"/>
        <end position="383"/>
    </location>
</feature>
<proteinExistence type="predicted"/>
<evidence type="ECO:0000313" key="2">
    <source>
        <dbReference type="EMBL" id="EYE89636.1"/>
    </source>
</evidence>
<gene>
    <name evidence="2" type="ORF">Q428_01040</name>
</gene>
<dbReference type="SFLD" id="SFLDG01082">
    <property type="entry name" value="B12-binding_domain_containing"/>
    <property type="match status" value="1"/>
</dbReference>
<dbReference type="Proteomes" id="UP000019681">
    <property type="component" value="Unassembled WGS sequence"/>
</dbReference>
<dbReference type="InterPro" id="IPR007197">
    <property type="entry name" value="rSAM"/>
</dbReference>
<dbReference type="CDD" id="cd01335">
    <property type="entry name" value="Radical_SAM"/>
    <property type="match status" value="1"/>
</dbReference>
<dbReference type="GO" id="GO:0006779">
    <property type="term" value="P:porphyrin-containing compound biosynthetic process"/>
    <property type="evidence" value="ECO:0007669"/>
    <property type="project" value="TreeGrafter"/>
</dbReference>
<dbReference type="SUPFAM" id="SSF102114">
    <property type="entry name" value="Radical SAM enzymes"/>
    <property type="match status" value="1"/>
</dbReference>
<dbReference type="InterPro" id="IPR058240">
    <property type="entry name" value="rSAM_sf"/>
</dbReference>
<dbReference type="PANTHER" id="PTHR13932:SF1">
    <property type="entry name" value="OXYGEN-INDEPENDENT COPROPORPHYRINOGEN-III OXIDASE-LIKE PROTEIN HEMZ"/>
    <property type="match status" value="1"/>
</dbReference>
<evidence type="ECO:0000259" key="1">
    <source>
        <dbReference type="PROSITE" id="PS51918"/>
    </source>
</evidence>
<dbReference type="SFLD" id="SFLDG01065">
    <property type="entry name" value="anaerobic_coproporphyrinogen-I"/>
    <property type="match status" value="1"/>
</dbReference>
<dbReference type="GO" id="GO:0003824">
    <property type="term" value="F:catalytic activity"/>
    <property type="evidence" value="ECO:0007669"/>
    <property type="project" value="InterPro"/>
</dbReference>
<protein>
    <submittedName>
        <fullName evidence="2">Coproporphyrinogen III oxidase</fullName>
    </submittedName>
</protein>
<keyword evidence="3" id="KW-1185">Reference proteome</keyword>
<dbReference type="PROSITE" id="PS51918">
    <property type="entry name" value="RADICAL_SAM"/>
    <property type="match status" value="1"/>
</dbReference>